<evidence type="ECO:0000256" key="9">
    <source>
        <dbReference type="RuleBase" id="RU004203"/>
    </source>
</evidence>
<dbReference type="InterPro" id="IPR029055">
    <property type="entry name" value="Ntn_hydrolases_N"/>
</dbReference>
<dbReference type="PROSITE" id="PS00854">
    <property type="entry name" value="PROTEASOME_BETA_1"/>
    <property type="match status" value="1"/>
</dbReference>
<dbReference type="GO" id="GO:0005634">
    <property type="term" value="C:nucleus"/>
    <property type="evidence" value="ECO:0007669"/>
    <property type="project" value="UniProtKB-SubCell"/>
</dbReference>
<comment type="catalytic activity">
    <reaction evidence="1">
        <text>Cleavage of peptide bonds with very broad specificity.</text>
        <dbReference type="EC" id="3.4.25.1"/>
    </reaction>
</comment>
<dbReference type="InterPro" id="IPR001353">
    <property type="entry name" value="Proteasome_sua/b"/>
</dbReference>
<dbReference type="PRINTS" id="PR00141">
    <property type="entry name" value="PROTEASOME"/>
</dbReference>
<keyword evidence="3" id="KW-0645">Protease</keyword>
<dbReference type="Gene3D" id="3.60.20.10">
    <property type="entry name" value="Glutamine Phosphoribosylpyrophosphate, subunit 1, domain 1"/>
    <property type="match status" value="1"/>
</dbReference>
<keyword evidence="6 9" id="KW-0647">Proteasome</keyword>
<comment type="similarity">
    <text evidence="9">Belongs to the peptidase T1B family.</text>
</comment>
<reference evidence="10" key="1">
    <citation type="submission" date="2022-08" db="EMBL/GenBank/DDBJ databases">
        <title>Genome sequencing of akame (Lates japonicus).</title>
        <authorList>
            <person name="Hashiguchi Y."/>
            <person name="Takahashi H."/>
        </authorList>
    </citation>
    <scope>NUCLEOTIDE SEQUENCE</scope>
    <source>
        <strain evidence="10">Kochi</strain>
    </source>
</reference>
<keyword evidence="9" id="KW-0539">Nucleus</keyword>
<feature type="non-terminal residue" evidence="10">
    <location>
        <position position="1"/>
    </location>
</feature>
<keyword evidence="11" id="KW-1185">Reference proteome</keyword>
<keyword evidence="5" id="KW-0378">Hydrolase</keyword>
<comment type="function">
    <text evidence="9">Component of the proteasome, a multicatalytic proteinase complex which is characterized by its ability to cleave peptides with Arg, Phe, Tyr, Leu, and Glu adjacent to the leaving group at neutral or slightly basic pH. The proteasome has an ATP-dependent proteolytic activity.</text>
</comment>
<dbReference type="AlphaFoldDB" id="A0AAD3NKR0"/>
<dbReference type="Pfam" id="PF00227">
    <property type="entry name" value="Proteasome"/>
    <property type="match status" value="1"/>
</dbReference>
<dbReference type="InterPro" id="IPR016050">
    <property type="entry name" value="Proteasome_bsu_CS"/>
</dbReference>
<dbReference type="InterPro" id="IPR023333">
    <property type="entry name" value="Proteasome_suB-type"/>
</dbReference>
<dbReference type="GO" id="GO:0005839">
    <property type="term" value="C:proteasome core complex"/>
    <property type="evidence" value="ECO:0007669"/>
    <property type="project" value="InterPro"/>
</dbReference>
<dbReference type="Proteomes" id="UP001279410">
    <property type="component" value="Unassembled WGS sequence"/>
</dbReference>
<evidence type="ECO:0000256" key="8">
    <source>
        <dbReference type="PIRSR" id="PIRSR600243-1"/>
    </source>
</evidence>
<comment type="subunit">
    <text evidence="9">Component of the proteasome complex.</text>
</comment>
<gene>
    <name evidence="10" type="ORF">AKAME5_002421400</name>
</gene>
<organism evidence="10 11">
    <name type="scientific">Lates japonicus</name>
    <name type="common">Japanese lates</name>
    <dbReference type="NCBI Taxonomy" id="270547"/>
    <lineage>
        <taxon>Eukaryota</taxon>
        <taxon>Metazoa</taxon>
        <taxon>Chordata</taxon>
        <taxon>Craniata</taxon>
        <taxon>Vertebrata</taxon>
        <taxon>Euteleostomi</taxon>
        <taxon>Actinopterygii</taxon>
        <taxon>Neopterygii</taxon>
        <taxon>Teleostei</taxon>
        <taxon>Neoteleostei</taxon>
        <taxon>Acanthomorphata</taxon>
        <taxon>Carangaria</taxon>
        <taxon>Carangaria incertae sedis</taxon>
        <taxon>Centropomidae</taxon>
        <taxon>Lates</taxon>
    </lineage>
</organism>
<feature type="active site" description="Nucleophile" evidence="8">
    <location>
        <position position="34"/>
    </location>
</feature>
<comment type="function">
    <text evidence="7">The proteasome is a multicatalytic proteinase complex which is characterized by its ability to cleave peptides with Arg, Phe, Tyr, Leu, and Glu adjacent to the leaving group at neutral or slightly basic pH. The proteasome has an ATP-dependent proteolytic activity. This subunit is involved in antigen processing to generate class I binding peptides.</text>
</comment>
<dbReference type="PANTHER" id="PTHR32194:SF14">
    <property type="entry name" value="PROTEASOME SUBUNIT BETA"/>
    <property type="match status" value="1"/>
</dbReference>
<evidence type="ECO:0000256" key="6">
    <source>
        <dbReference type="ARBA" id="ARBA00022942"/>
    </source>
</evidence>
<keyword evidence="2 9" id="KW-0963">Cytoplasm</keyword>
<dbReference type="GO" id="GO:0004298">
    <property type="term" value="F:threonine-type endopeptidase activity"/>
    <property type="evidence" value="ECO:0007669"/>
    <property type="project" value="UniProtKB-KW"/>
</dbReference>
<comment type="subcellular location">
    <subcellularLocation>
        <location evidence="9">Cytoplasm</location>
    </subcellularLocation>
    <subcellularLocation>
        <location evidence="9">Nucleus</location>
    </subcellularLocation>
</comment>
<evidence type="ECO:0000256" key="5">
    <source>
        <dbReference type="ARBA" id="ARBA00022801"/>
    </source>
</evidence>
<keyword evidence="4" id="KW-0888">Threonine protease</keyword>
<evidence type="ECO:0000256" key="1">
    <source>
        <dbReference type="ARBA" id="ARBA00001198"/>
    </source>
</evidence>
<evidence type="ECO:0000256" key="4">
    <source>
        <dbReference type="ARBA" id="ARBA00022698"/>
    </source>
</evidence>
<comment type="caution">
    <text evidence="10">The sequence shown here is derived from an EMBL/GenBank/DDBJ whole genome shotgun (WGS) entry which is preliminary data.</text>
</comment>
<sequence>MAAAATMMPFFGQRISSKNDLVPDWVSQEVSTGTTIMAVEYDGGVVIGADSRTTTGAYIANRVTDKLTPIHDRIFCCRSGSAADTQAIADVVTYQLGFHSGQAPLVETADQPVQAAPPLGRLAGSPLAGWGRRKGQVYCVPIGGMLVRQPVSVGGSGSTYIYGFMDSNYKPGLSKDQCLELTAT</sequence>
<dbReference type="InterPro" id="IPR000243">
    <property type="entry name" value="Pept_T1A_subB"/>
</dbReference>
<evidence type="ECO:0000256" key="3">
    <source>
        <dbReference type="ARBA" id="ARBA00022670"/>
    </source>
</evidence>
<dbReference type="GO" id="GO:0005737">
    <property type="term" value="C:cytoplasm"/>
    <property type="evidence" value="ECO:0007669"/>
    <property type="project" value="UniProtKB-SubCell"/>
</dbReference>
<protein>
    <recommendedName>
        <fullName evidence="9">Proteasome subunit beta</fullName>
    </recommendedName>
</protein>
<proteinExistence type="inferred from homology"/>
<accession>A0AAD3NKR0</accession>
<dbReference type="EMBL" id="BRZM01001290">
    <property type="protein sequence ID" value="GLD72889.1"/>
    <property type="molecule type" value="Genomic_DNA"/>
</dbReference>
<evidence type="ECO:0000313" key="11">
    <source>
        <dbReference type="Proteomes" id="UP001279410"/>
    </source>
</evidence>
<evidence type="ECO:0000313" key="10">
    <source>
        <dbReference type="EMBL" id="GLD72889.1"/>
    </source>
</evidence>
<evidence type="ECO:0000256" key="7">
    <source>
        <dbReference type="ARBA" id="ARBA00025456"/>
    </source>
</evidence>
<dbReference type="GO" id="GO:0051603">
    <property type="term" value="P:proteolysis involved in protein catabolic process"/>
    <property type="evidence" value="ECO:0007669"/>
    <property type="project" value="InterPro"/>
</dbReference>
<dbReference type="PANTHER" id="PTHR32194">
    <property type="entry name" value="METALLOPROTEASE TLDD"/>
    <property type="match status" value="1"/>
</dbReference>
<evidence type="ECO:0000256" key="2">
    <source>
        <dbReference type="ARBA" id="ARBA00022490"/>
    </source>
</evidence>
<name>A0AAD3NKR0_LATJO</name>
<dbReference type="SUPFAM" id="SSF56235">
    <property type="entry name" value="N-terminal nucleophile aminohydrolases (Ntn hydrolases)"/>
    <property type="match status" value="1"/>
</dbReference>